<feature type="domain" description="Core-binding (CB)" evidence="7">
    <location>
        <begin position="188"/>
        <end position="271"/>
    </location>
</feature>
<evidence type="ECO:0000256" key="2">
    <source>
        <dbReference type="ARBA" id="ARBA00022908"/>
    </source>
</evidence>
<evidence type="ECO:0000256" key="5">
    <source>
        <dbReference type="PROSITE-ProRule" id="PRU01248"/>
    </source>
</evidence>
<comment type="caution">
    <text evidence="8">The sequence shown here is derived from an EMBL/GenBank/DDBJ whole genome shotgun (WGS) entry which is preliminary data.</text>
</comment>
<dbReference type="Proteomes" id="UP000721861">
    <property type="component" value="Unassembled WGS sequence"/>
</dbReference>
<protein>
    <submittedName>
        <fullName evidence="8">Tyrosine-type recombinase/integrase</fullName>
    </submittedName>
</protein>
<dbReference type="PANTHER" id="PTHR30349">
    <property type="entry name" value="PHAGE INTEGRASE-RELATED"/>
    <property type="match status" value="1"/>
</dbReference>
<dbReference type="InterPro" id="IPR002104">
    <property type="entry name" value="Integrase_catalytic"/>
</dbReference>
<dbReference type="EMBL" id="JAGUCN010000005">
    <property type="protein sequence ID" value="MBS2211072.1"/>
    <property type="molecule type" value="Genomic_DNA"/>
</dbReference>
<sequence length="467" mass="54787">MHTKPLIFLNEFIYQTTPLIKLFFYSDMEVEKCIKELSYVHYSHQYKCYYIRDNEETKQQIIQDVKEVAHISTKYLKSETLNSKRKNNTPAIKNDGSSGGINHEPIVSIVLVNDKCYLKLPVPYKQMWVDFLHEMGCVFESKRRFWIITGYMYNKDVINAYFQKQGCRLDTRVKHDEKVQQHLKRQTYKEDKEVQDFIKVMTLQGASIRTIENYASQIKKLKDYYEGRQVNKIRDEEIRDYLFFLREELSYSRSAQNIAVSAIKRFILSLTDRDFNSNHIPRPAKVKSLPKVLDTKEIEALLKLNIYIKHKCMLYLLYATGIRCGELVNLKVDDVNFDNRIIVIKQGKGNKSRIVSLPYKLEVLLLKYLRNERPNTFFFEGQNGGQYSTSSVQKVIKKAAQKAGIDKRVTPHMLRHSFATHLHDSGMDIRNIQKLLGHSSTKTTEIYTYISKRDISKLKSPLDDLEV</sequence>
<dbReference type="SUPFAM" id="SSF56349">
    <property type="entry name" value="DNA breaking-rejoining enzymes"/>
    <property type="match status" value="1"/>
</dbReference>
<dbReference type="InterPro" id="IPR050090">
    <property type="entry name" value="Tyrosine_recombinase_XerCD"/>
</dbReference>
<dbReference type="Gene3D" id="1.10.150.130">
    <property type="match status" value="1"/>
</dbReference>
<dbReference type="Gene3D" id="1.10.443.10">
    <property type="entry name" value="Intergrase catalytic core"/>
    <property type="match status" value="1"/>
</dbReference>
<keyword evidence="2" id="KW-0229">DNA integration</keyword>
<keyword evidence="3 5" id="KW-0238">DNA-binding</keyword>
<accession>A0ABS5K880</accession>
<dbReference type="PANTHER" id="PTHR30349:SF41">
    <property type="entry name" value="INTEGRASE_RECOMBINASE PROTEIN MJ0367-RELATED"/>
    <property type="match status" value="1"/>
</dbReference>
<dbReference type="PROSITE" id="PS51900">
    <property type="entry name" value="CB"/>
    <property type="match status" value="1"/>
</dbReference>
<proteinExistence type="inferred from homology"/>
<feature type="domain" description="Tyr recombinase" evidence="6">
    <location>
        <begin position="288"/>
        <end position="463"/>
    </location>
</feature>
<dbReference type="Pfam" id="PF00589">
    <property type="entry name" value="Phage_integrase"/>
    <property type="match status" value="1"/>
</dbReference>
<dbReference type="InterPro" id="IPR010998">
    <property type="entry name" value="Integrase_recombinase_N"/>
</dbReference>
<comment type="similarity">
    <text evidence="1">Belongs to the 'phage' integrase family.</text>
</comment>
<keyword evidence="4" id="KW-0233">DNA recombination</keyword>
<dbReference type="InterPro" id="IPR011010">
    <property type="entry name" value="DNA_brk_join_enz"/>
</dbReference>
<gene>
    <name evidence="8" type="ORF">KEM09_06655</name>
</gene>
<evidence type="ECO:0000256" key="3">
    <source>
        <dbReference type="ARBA" id="ARBA00023125"/>
    </source>
</evidence>
<dbReference type="PROSITE" id="PS51898">
    <property type="entry name" value="TYR_RECOMBINASE"/>
    <property type="match status" value="1"/>
</dbReference>
<evidence type="ECO:0000313" key="9">
    <source>
        <dbReference type="Proteomes" id="UP000721861"/>
    </source>
</evidence>
<evidence type="ECO:0000256" key="4">
    <source>
        <dbReference type="ARBA" id="ARBA00023172"/>
    </source>
</evidence>
<evidence type="ECO:0000256" key="1">
    <source>
        <dbReference type="ARBA" id="ARBA00008857"/>
    </source>
</evidence>
<dbReference type="NCBIfam" id="NF040815">
    <property type="entry name" value="recomb_XerA_Arch"/>
    <property type="match status" value="1"/>
</dbReference>
<keyword evidence="9" id="KW-1185">Reference proteome</keyword>
<dbReference type="Pfam" id="PF13495">
    <property type="entry name" value="Phage_int_SAM_4"/>
    <property type="match status" value="1"/>
</dbReference>
<dbReference type="InterPro" id="IPR004107">
    <property type="entry name" value="Integrase_SAM-like_N"/>
</dbReference>
<evidence type="ECO:0000259" key="7">
    <source>
        <dbReference type="PROSITE" id="PS51900"/>
    </source>
</evidence>
<evidence type="ECO:0000259" key="6">
    <source>
        <dbReference type="PROSITE" id="PS51898"/>
    </source>
</evidence>
<dbReference type="RefSeq" id="WP_212227008.1">
    <property type="nucleotide sequence ID" value="NZ_JAGUCN010000005.1"/>
</dbReference>
<evidence type="ECO:0000313" key="8">
    <source>
        <dbReference type="EMBL" id="MBS2211072.1"/>
    </source>
</evidence>
<dbReference type="InterPro" id="IPR013762">
    <property type="entry name" value="Integrase-like_cat_sf"/>
</dbReference>
<name>A0ABS5K880_9BACT</name>
<dbReference type="InterPro" id="IPR044068">
    <property type="entry name" value="CB"/>
</dbReference>
<reference evidence="8 9" key="1">
    <citation type="journal article" date="2014" name="Int. J. Syst. Evol. Microbiol.">
        <title>Carboxylicivirga gen. nov. in the family Marinilabiliaceae with two novel species, Carboxylicivirga mesophila sp. nov. and Carboxylicivirga taeanensis sp. nov., and reclassification of Cytophaga fermentans as Saccharicrinis fermentans gen. nov., comb. nov.</title>
        <authorList>
            <person name="Yang S.H."/>
            <person name="Seo H.S."/>
            <person name="Woo J.H."/>
            <person name="Oh H.M."/>
            <person name="Jang H."/>
            <person name="Lee J.H."/>
            <person name="Kim S.J."/>
            <person name="Kwon K.K."/>
        </authorList>
    </citation>
    <scope>NUCLEOTIDE SEQUENCE [LARGE SCALE GENOMIC DNA]</scope>
    <source>
        <strain evidence="8 9">JCM 18290</strain>
    </source>
</reference>
<organism evidence="8 9">
    <name type="scientific">Carboxylicivirga mesophila</name>
    <dbReference type="NCBI Taxonomy" id="1166478"/>
    <lineage>
        <taxon>Bacteria</taxon>
        <taxon>Pseudomonadati</taxon>
        <taxon>Bacteroidota</taxon>
        <taxon>Bacteroidia</taxon>
        <taxon>Marinilabiliales</taxon>
        <taxon>Marinilabiliaceae</taxon>
        <taxon>Carboxylicivirga</taxon>
    </lineage>
</organism>